<name>A0A3M0JYW5_HIRRU</name>
<evidence type="ECO:0000313" key="2">
    <source>
        <dbReference type="EMBL" id="RMC05351.1"/>
    </source>
</evidence>
<evidence type="ECO:0000256" key="1">
    <source>
        <dbReference type="SAM" id="MobiDB-lite"/>
    </source>
</evidence>
<reference evidence="2 3" key="1">
    <citation type="submission" date="2018-07" db="EMBL/GenBank/DDBJ databases">
        <title>A high quality draft genome assembly of the barn swallow (H. rustica rustica).</title>
        <authorList>
            <person name="Formenti G."/>
            <person name="Chiara M."/>
            <person name="Poveda L."/>
            <person name="Francoijs K.-J."/>
            <person name="Bonisoli-Alquati A."/>
            <person name="Canova L."/>
            <person name="Gianfranceschi L."/>
            <person name="Horner D.S."/>
            <person name="Saino N."/>
        </authorList>
    </citation>
    <scope>NUCLEOTIDE SEQUENCE [LARGE SCALE GENOMIC DNA]</scope>
    <source>
        <strain evidence="2">Chelidonia</strain>
        <tissue evidence="2">Blood</tissue>
    </source>
</reference>
<dbReference type="EMBL" id="QRBI01000123">
    <property type="protein sequence ID" value="RMC05351.1"/>
    <property type="molecule type" value="Genomic_DNA"/>
</dbReference>
<sequence>MPSRMSTNIHPEERQGHRPDTLVYSAPVKMHLKSCVQFWVPHYKKDIEVLEHVQRRMELVKGLEHRLDEE</sequence>
<dbReference type="AlphaFoldDB" id="A0A3M0JYW5"/>
<comment type="caution">
    <text evidence="2">The sequence shown here is derived from an EMBL/GenBank/DDBJ whole genome shotgun (WGS) entry which is preliminary data.</text>
</comment>
<organism evidence="2 3">
    <name type="scientific">Hirundo rustica rustica</name>
    <dbReference type="NCBI Taxonomy" id="333673"/>
    <lineage>
        <taxon>Eukaryota</taxon>
        <taxon>Metazoa</taxon>
        <taxon>Chordata</taxon>
        <taxon>Craniata</taxon>
        <taxon>Vertebrata</taxon>
        <taxon>Euteleostomi</taxon>
        <taxon>Archelosauria</taxon>
        <taxon>Archosauria</taxon>
        <taxon>Dinosauria</taxon>
        <taxon>Saurischia</taxon>
        <taxon>Theropoda</taxon>
        <taxon>Coelurosauria</taxon>
        <taxon>Aves</taxon>
        <taxon>Neognathae</taxon>
        <taxon>Neoaves</taxon>
        <taxon>Telluraves</taxon>
        <taxon>Australaves</taxon>
        <taxon>Passeriformes</taxon>
        <taxon>Sylvioidea</taxon>
        <taxon>Hirundinidae</taxon>
        <taxon>Hirundo</taxon>
    </lineage>
</organism>
<accession>A0A3M0JYW5</accession>
<evidence type="ECO:0000313" key="3">
    <source>
        <dbReference type="Proteomes" id="UP000269221"/>
    </source>
</evidence>
<proteinExistence type="predicted"/>
<protein>
    <submittedName>
        <fullName evidence="2">Uncharacterized protein</fullName>
    </submittedName>
</protein>
<dbReference type="STRING" id="333673.A0A3M0JYW5"/>
<dbReference type="Proteomes" id="UP000269221">
    <property type="component" value="Unassembled WGS sequence"/>
</dbReference>
<gene>
    <name evidence="2" type="ORF">DUI87_18540</name>
</gene>
<feature type="compositionally biased region" description="Basic and acidic residues" evidence="1">
    <location>
        <begin position="10"/>
        <end position="20"/>
    </location>
</feature>
<feature type="region of interest" description="Disordered" evidence="1">
    <location>
        <begin position="1"/>
        <end position="20"/>
    </location>
</feature>
<keyword evidence="3" id="KW-1185">Reference proteome</keyword>
<dbReference type="OrthoDB" id="9221774at2759"/>